<evidence type="ECO:0000256" key="1">
    <source>
        <dbReference type="SAM" id="MobiDB-lite"/>
    </source>
</evidence>
<evidence type="ECO:0000313" key="2">
    <source>
        <dbReference type="EMBL" id="KAK4352851.1"/>
    </source>
</evidence>
<dbReference type="Proteomes" id="UP001291623">
    <property type="component" value="Unassembled WGS sequence"/>
</dbReference>
<proteinExistence type="predicted"/>
<name>A0AAE1RKS8_9SOLA</name>
<evidence type="ECO:0000313" key="3">
    <source>
        <dbReference type="Proteomes" id="UP001291623"/>
    </source>
</evidence>
<protein>
    <submittedName>
        <fullName evidence="2">Uncharacterized protein</fullName>
    </submittedName>
</protein>
<comment type="caution">
    <text evidence="2">The sequence shown here is derived from an EMBL/GenBank/DDBJ whole genome shotgun (WGS) entry which is preliminary data.</text>
</comment>
<gene>
    <name evidence="2" type="ORF">RND71_028369</name>
</gene>
<dbReference type="EMBL" id="JAVYJV010000015">
    <property type="protein sequence ID" value="KAK4352851.1"/>
    <property type="molecule type" value="Genomic_DNA"/>
</dbReference>
<organism evidence="2 3">
    <name type="scientific">Anisodus tanguticus</name>
    <dbReference type="NCBI Taxonomy" id="243964"/>
    <lineage>
        <taxon>Eukaryota</taxon>
        <taxon>Viridiplantae</taxon>
        <taxon>Streptophyta</taxon>
        <taxon>Embryophyta</taxon>
        <taxon>Tracheophyta</taxon>
        <taxon>Spermatophyta</taxon>
        <taxon>Magnoliopsida</taxon>
        <taxon>eudicotyledons</taxon>
        <taxon>Gunneridae</taxon>
        <taxon>Pentapetalae</taxon>
        <taxon>asterids</taxon>
        <taxon>lamiids</taxon>
        <taxon>Solanales</taxon>
        <taxon>Solanaceae</taxon>
        <taxon>Solanoideae</taxon>
        <taxon>Hyoscyameae</taxon>
        <taxon>Anisodus</taxon>
    </lineage>
</organism>
<accession>A0AAE1RKS8</accession>
<feature type="region of interest" description="Disordered" evidence="1">
    <location>
        <begin position="85"/>
        <end position="161"/>
    </location>
</feature>
<feature type="compositionally biased region" description="Basic and acidic residues" evidence="1">
    <location>
        <begin position="93"/>
        <end position="107"/>
    </location>
</feature>
<dbReference type="AlphaFoldDB" id="A0AAE1RKS8"/>
<sequence>MNDKEVSNEIVKGDPKEKNKVISEEHRRYYGRNMPVQKYLSRFLSSGKVVDYPRVNHKEKRGTNKDVQGVKKKDKVPVVKVHNQFDAFDTVEENDHIDNNNEEKNNDEQQQQNCDGYQTHSRNDQGRIEGSSTKQWAGVSPKVIFNKGQKKVNKNEPVVGR</sequence>
<keyword evidence="3" id="KW-1185">Reference proteome</keyword>
<reference evidence="2" key="1">
    <citation type="submission" date="2023-12" db="EMBL/GenBank/DDBJ databases">
        <title>Genome assembly of Anisodus tanguticus.</title>
        <authorList>
            <person name="Wang Y.-J."/>
        </authorList>
    </citation>
    <scope>NUCLEOTIDE SEQUENCE</scope>
    <source>
        <strain evidence="2">KB-2021</strain>
        <tissue evidence="2">Leaf</tissue>
    </source>
</reference>